<dbReference type="InterPro" id="IPR011330">
    <property type="entry name" value="Glyco_hydro/deAcase_b/a-brl"/>
</dbReference>
<evidence type="ECO:0000256" key="1">
    <source>
        <dbReference type="ARBA" id="ARBA00009792"/>
    </source>
</evidence>
<dbReference type="InterPro" id="IPR027291">
    <property type="entry name" value="Glyco_hydro_38_N_sf"/>
</dbReference>
<feature type="domain" description="Glycoside hydrolase family 38 central" evidence="5">
    <location>
        <begin position="515"/>
        <end position="591"/>
    </location>
</feature>
<dbReference type="Proteomes" id="UP001235269">
    <property type="component" value="Unassembled WGS sequence"/>
</dbReference>
<evidence type="ECO:0000256" key="4">
    <source>
        <dbReference type="ARBA" id="ARBA00023295"/>
    </source>
</evidence>
<dbReference type="InterPro" id="IPR015341">
    <property type="entry name" value="Glyco_hydro_38_cen"/>
</dbReference>
<evidence type="ECO:0000313" key="6">
    <source>
        <dbReference type="EMBL" id="MDQ0456742.1"/>
    </source>
</evidence>
<dbReference type="SUPFAM" id="SSF88713">
    <property type="entry name" value="Glycoside hydrolase/deacetylase"/>
    <property type="match status" value="1"/>
</dbReference>
<dbReference type="InterPro" id="IPR028995">
    <property type="entry name" value="Glyco_hydro_57/38_cen_sf"/>
</dbReference>
<dbReference type="Pfam" id="PF07748">
    <property type="entry name" value="Glyco_hydro_38C"/>
    <property type="match status" value="1"/>
</dbReference>
<dbReference type="RefSeq" id="WP_307158928.1">
    <property type="nucleotide sequence ID" value="NZ_JAUSWH010000010.1"/>
</dbReference>
<name>A0ABU0IGE2_9HYPH</name>
<dbReference type="EC" id="3.2.1.24" evidence="6"/>
<dbReference type="InterPro" id="IPR041147">
    <property type="entry name" value="GH38_C"/>
</dbReference>
<keyword evidence="3 6" id="KW-0378">Hydrolase</keyword>
<comment type="similarity">
    <text evidence="1">Belongs to the glycosyl hydrolase 38 family.</text>
</comment>
<dbReference type="InterPro" id="IPR037094">
    <property type="entry name" value="Glyco_hydro_38_cen_sf"/>
</dbReference>
<sequence length="1021" mass="113935">MALTLAQRLDLMTVRTEELSYWRVRHAQPIEGWSVDGAPIALGAPWPERQGTREFAVEAAVPADWPLAECRLRLDLGGESLITLRDEAGAEISYGLDPNHREFPLPSHRFSLSSRSVARLPFGEPVRDPRLAMADIIWVDADVERLALLLTQICETIKVLGDHEVIPHLLTAGETALRSLDWPTETAAYISRTASQPMQQKIWALPEMMANPAALSDAERDSVRLAHDRLIEALDGLQKRFPPQGDVVLTGHAHIDLAWLWPYRETRSKLRRTFHTALTLMERFEGFRFNQSTAHYYAQIAQDDPKLFESVLARVRTGQWETVGGMWIEPDTLMPSGESLARQILYGQRYFEKTFGSRHTVCWLPDCFGFSGALPQLLKQGGLENFFTIKVNWSETNRFPADLFWWEGLDGSRVLTHTFDNTPHGYNGELQPHDIHQTWRNYRAKDKHDKTLLAIGHGDGGGGVTPEMLIRQEQLTHFPALPKTRWGHVAQFFEEAQASARGVSLPVWRGEIYLELHRATLTSQSAVKRLHRRAERGMIAAETALSLAHLMGGARPSSEEAAWRVVLKNEFHDILPGSSIREVYEDAEEELTHVIAHAAARQKDALAAIAEQWPKGEAGEALLVVNPSLHPRRPDIVTPDGVHLTAAEPLPALGVAVMPRSAFAPKGAVLVSAHGLENDLLKVTLSEDGTIASLIHKPSGREAIEGRGNRLMAYLLEKPRNWDAWDIEGDYMQKGEEITQLDSLEIIEARAERGAIRLVRRWRNSTITQTLSLTAGSPRLDIETELDWHDRRVFLRSLTETSVRSMSATYECAYGVLERPTHFNRSWDAAMFEAAAHRFVDLSETGFGVALLNDAKYGHSTFGPVLGISLLRSAVYPDPLVDEGLQRFTYALMPHAGPWYDGGVREEAEALNQPLLVAPVSGLAEGIRQPLTVEGIPAGLSGLKPAEEGEGLILRLYEPAGRRGPLRIGLPEGWSHSGPLTILEEPSGAAPGELKPFEVKSWRLHNSLNRGRFKDKIMQQI</sequence>
<proteinExistence type="inferred from homology"/>
<comment type="caution">
    <text evidence="6">The sequence shown here is derived from an EMBL/GenBank/DDBJ whole genome shotgun (WGS) entry which is preliminary data.</text>
</comment>
<dbReference type="InterPro" id="IPR011013">
    <property type="entry name" value="Gal_mutarotase_sf_dom"/>
</dbReference>
<dbReference type="SUPFAM" id="SSF88688">
    <property type="entry name" value="Families 57/38 glycoside transferase middle domain"/>
    <property type="match status" value="1"/>
</dbReference>
<dbReference type="PANTHER" id="PTHR46017:SF1">
    <property type="entry name" value="ALPHA-MANNOSIDASE 2C1"/>
    <property type="match status" value="1"/>
</dbReference>
<keyword evidence="2" id="KW-0479">Metal-binding</keyword>
<dbReference type="Gene3D" id="2.70.98.30">
    <property type="entry name" value="Golgi alpha-mannosidase II, domain 4"/>
    <property type="match status" value="1"/>
</dbReference>
<evidence type="ECO:0000256" key="2">
    <source>
        <dbReference type="ARBA" id="ARBA00022723"/>
    </source>
</evidence>
<keyword evidence="7" id="KW-1185">Reference proteome</keyword>
<keyword evidence="4 6" id="KW-0326">Glycosidase</keyword>
<evidence type="ECO:0000259" key="5">
    <source>
        <dbReference type="SMART" id="SM00872"/>
    </source>
</evidence>
<evidence type="ECO:0000256" key="3">
    <source>
        <dbReference type="ARBA" id="ARBA00022801"/>
    </source>
</evidence>
<dbReference type="InterPro" id="IPR000602">
    <property type="entry name" value="Glyco_hydro_38_N"/>
</dbReference>
<dbReference type="SUPFAM" id="SSF74650">
    <property type="entry name" value="Galactose mutarotase-like"/>
    <property type="match status" value="1"/>
</dbReference>
<dbReference type="Pfam" id="PF01074">
    <property type="entry name" value="Glyco_hydro_38N"/>
    <property type="match status" value="1"/>
</dbReference>
<dbReference type="Pfam" id="PF17677">
    <property type="entry name" value="Glyco_hydro38C2"/>
    <property type="match status" value="1"/>
</dbReference>
<dbReference type="Gene3D" id="1.20.1270.50">
    <property type="entry name" value="Glycoside hydrolase family 38, central domain"/>
    <property type="match status" value="1"/>
</dbReference>
<reference evidence="6 7" key="1">
    <citation type="submission" date="2023-07" db="EMBL/GenBank/DDBJ databases">
        <title>Genomic Encyclopedia of Type Strains, Phase IV (KMG-IV): sequencing the most valuable type-strain genomes for metagenomic binning, comparative biology and taxonomic classification.</title>
        <authorList>
            <person name="Goeker M."/>
        </authorList>
    </citation>
    <scope>NUCLEOTIDE SEQUENCE [LARGE SCALE GENOMIC DNA]</scope>
    <source>
        <strain evidence="6 7">DSM 100301</strain>
    </source>
</reference>
<dbReference type="Pfam" id="PF09261">
    <property type="entry name" value="Alpha-mann_mid"/>
    <property type="match status" value="1"/>
</dbReference>
<dbReference type="Gene3D" id="3.20.110.10">
    <property type="entry name" value="Glycoside hydrolase 38, N terminal domain"/>
    <property type="match status" value="1"/>
</dbReference>
<accession>A0ABU0IGE2</accession>
<dbReference type="GO" id="GO:0004559">
    <property type="term" value="F:alpha-mannosidase activity"/>
    <property type="evidence" value="ECO:0007669"/>
    <property type="project" value="UniProtKB-EC"/>
</dbReference>
<dbReference type="EMBL" id="JAUSWH010000010">
    <property type="protein sequence ID" value="MDQ0456742.1"/>
    <property type="molecule type" value="Genomic_DNA"/>
</dbReference>
<dbReference type="SMART" id="SM00872">
    <property type="entry name" value="Alpha-mann_mid"/>
    <property type="match status" value="1"/>
</dbReference>
<gene>
    <name evidence="6" type="ORF">QO005_003087</name>
</gene>
<dbReference type="InterPro" id="IPR011682">
    <property type="entry name" value="Glyco_hydro_38_C"/>
</dbReference>
<organism evidence="6 7">
    <name type="scientific">Rhizobium paknamense</name>
    <dbReference type="NCBI Taxonomy" id="1206817"/>
    <lineage>
        <taxon>Bacteria</taxon>
        <taxon>Pseudomonadati</taxon>
        <taxon>Pseudomonadota</taxon>
        <taxon>Alphaproteobacteria</taxon>
        <taxon>Hyphomicrobiales</taxon>
        <taxon>Rhizobiaceae</taxon>
        <taxon>Rhizobium/Agrobacterium group</taxon>
        <taxon>Rhizobium</taxon>
    </lineage>
</organism>
<dbReference type="PANTHER" id="PTHR46017">
    <property type="entry name" value="ALPHA-MANNOSIDASE 2C1"/>
    <property type="match status" value="1"/>
</dbReference>
<evidence type="ECO:0000313" key="7">
    <source>
        <dbReference type="Proteomes" id="UP001235269"/>
    </source>
</evidence>
<protein>
    <submittedName>
        <fullName evidence="6">Alpha-mannosidase</fullName>
        <ecNumber evidence="6">3.2.1.24</ecNumber>
    </submittedName>
</protein>
<dbReference type="CDD" id="cd10789">
    <property type="entry name" value="GH38N_AMII_ER_cytosolic"/>
    <property type="match status" value="1"/>
</dbReference>